<dbReference type="EMBL" id="CP000672">
    <property type="protein sequence ID" value="ABQ99245.1"/>
    <property type="molecule type" value="Genomic_DNA"/>
</dbReference>
<evidence type="ECO:0000313" key="1">
    <source>
        <dbReference type="EMBL" id="ABQ99245.1"/>
    </source>
</evidence>
<gene>
    <name evidence="1" type="ordered locus">CGSHiGG_00730</name>
</gene>
<reference evidence="1 2" key="1">
    <citation type="journal article" date="2007" name="Genome Biol.">
        <title>Characterization and modeling of the Haemophilus influenzae core and supragenomes based on the complete genomic sequences of Rd and 12 clinical nontypeable strains.</title>
        <authorList>
            <person name="Hogg J.S."/>
            <person name="Hu F.Z."/>
            <person name="Janto B."/>
            <person name="Boissy R."/>
            <person name="Hayes J."/>
            <person name="Keefe R."/>
            <person name="Post J.C."/>
            <person name="Ehrlich G.D."/>
        </authorList>
    </citation>
    <scope>NUCLEOTIDE SEQUENCE [LARGE SCALE GENOMIC DNA]</scope>
    <source>
        <strain evidence="1 2">PittGG</strain>
    </source>
</reference>
<dbReference type="KEGG" id="hiq:CGSHiGG_00730"/>
<name>A5UEP0_HAEIG</name>
<organism evidence="1 2">
    <name type="scientific">Haemophilus influenzae (strain PittGG)</name>
    <dbReference type="NCBI Taxonomy" id="374931"/>
    <lineage>
        <taxon>Bacteria</taxon>
        <taxon>Pseudomonadati</taxon>
        <taxon>Pseudomonadota</taxon>
        <taxon>Gammaproteobacteria</taxon>
        <taxon>Pasteurellales</taxon>
        <taxon>Pasteurellaceae</taxon>
        <taxon>Haemophilus</taxon>
    </lineage>
</organism>
<dbReference type="HOGENOM" id="CLU_2682649_0_0_6"/>
<dbReference type="AlphaFoldDB" id="A5UEP0"/>
<sequence>MNFSYILEQLKSFTVEDVILKVCYFVISIIVGKVSRQCWEVVKIYVNECRTIRELSEVDKEFIQNNNFEFEVDK</sequence>
<protein>
    <submittedName>
        <fullName evidence="1">Uncharacterized protein</fullName>
    </submittedName>
</protein>
<accession>A5UEP0</accession>
<dbReference type="Proteomes" id="UP000001990">
    <property type="component" value="Chromosome"/>
</dbReference>
<evidence type="ECO:0000313" key="2">
    <source>
        <dbReference type="Proteomes" id="UP000001990"/>
    </source>
</evidence>
<proteinExistence type="predicted"/>